<dbReference type="Pfam" id="PF00702">
    <property type="entry name" value="Hydrolase"/>
    <property type="match status" value="1"/>
</dbReference>
<comment type="cofactor">
    <cofactor evidence="1">
        <name>Mg(2+)</name>
        <dbReference type="ChEBI" id="CHEBI:18420"/>
    </cofactor>
</comment>
<keyword evidence="3 5" id="KW-0378">Hydrolase</keyword>
<dbReference type="GO" id="GO:0016791">
    <property type="term" value="F:phosphatase activity"/>
    <property type="evidence" value="ECO:0007669"/>
    <property type="project" value="TreeGrafter"/>
</dbReference>
<dbReference type="PANTHER" id="PTHR46470:SF2">
    <property type="entry name" value="GLYCERALDEHYDE 3-PHOSPHATE PHOSPHATASE"/>
    <property type="match status" value="1"/>
</dbReference>
<organism evidence="5">
    <name type="scientific">uncultured spirochete</name>
    <dbReference type="NCBI Taxonomy" id="156406"/>
    <lineage>
        <taxon>Bacteria</taxon>
        <taxon>Pseudomonadati</taxon>
        <taxon>Spirochaetota</taxon>
        <taxon>Spirochaetia</taxon>
        <taxon>Spirochaetales</taxon>
        <taxon>environmental samples</taxon>
    </lineage>
</organism>
<accession>A0A3P3XIV9</accession>
<dbReference type="PANTHER" id="PTHR46470">
    <property type="entry name" value="N-ACYLNEURAMINATE-9-PHOSPHATASE"/>
    <property type="match status" value="1"/>
</dbReference>
<evidence type="ECO:0000256" key="2">
    <source>
        <dbReference type="ARBA" id="ARBA00022723"/>
    </source>
</evidence>
<dbReference type="SUPFAM" id="SSF56784">
    <property type="entry name" value="HAD-like"/>
    <property type="match status" value="1"/>
</dbReference>
<keyword evidence="2" id="KW-0479">Metal-binding</keyword>
<dbReference type="InterPro" id="IPR051400">
    <property type="entry name" value="HAD-like_hydrolase"/>
</dbReference>
<dbReference type="PRINTS" id="PR00413">
    <property type="entry name" value="HADHALOGNASE"/>
</dbReference>
<sequence length="216" mass="24571">MKLFLRPRLHRAGVLAFDLDGTLYHNPEYLKFQEESQIEQLADYLHIPNQAASSLVLQRKKLRKERQLPPTSLANIFKEIGVPDDLIIEWRKRKLRPHNWLAPDPLLYESLNALKKFYQLALITNNPRVIAEESLDALGVASLIATIIALDDTGKSKPDPAPFQFLLQSMNQSAENCIVIGDRYDIDIHPALNEGMSGILIDNVKEIYLLPKLLLP</sequence>
<evidence type="ECO:0000256" key="1">
    <source>
        <dbReference type="ARBA" id="ARBA00001946"/>
    </source>
</evidence>
<protein>
    <submittedName>
        <fullName evidence="5">Putative hydrolase (HAD superfamily)</fullName>
    </submittedName>
</protein>
<dbReference type="EMBL" id="FWDM01000021">
    <property type="protein sequence ID" value="SLM13100.1"/>
    <property type="molecule type" value="Genomic_DNA"/>
</dbReference>
<name>A0A3P3XIV9_9SPIR</name>
<proteinExistence type="predicted"/>
<dbReference type="InterPro" id="IPR023214">
    <property type="entry name" value="HAD_sf"/>
</dbReference>
<evidence type="ECO:0000256" key="3">
    <source>
        <dbReference type="ARBA" id="ARBA00022801"/>
    </source>
</evidence>
<gene>
    <name evidence="5" type="ORF">SPIROBIBN47_280023</name>
</gene>
<dbReference type="GO" id="GO:0046872">
    <property type="term" value="F:metal ion binding"/>
    <property type="evidence" value="ECO:0007669"/>
    <property type="project" value="UniProtKB-KW"/>
</dbReference>
<dbReference type="InterPro" id="IPR036412">
    <property type="entry name" value="HAD-like_sf"/>
</dbReference>
<dbReference type="Gene3D" id="1.10.150.520">
    <property type="match status" value="1"/>
</dbReference>
<evidence type="ECO:0000313" key="5">
    <source>
        <dbReference type="EMBL" id="SLM13100.1"/>
    </source>
</evidence>
<dbReference type="NCBIfam" id="TIGR01549">
    <property type="entry name" value="HAD-SF-IA-v1"/>
    <property type="match status" value="1"/>
</dbReference>
<dbReference type="GO" id="GO:0044281">
    <property type="term" value="P:small molecule metabolic process"/>
    <property type="evidence" value="ECO:0007669"/>
    <property type="project" value="UniProtKB-ARBA"/>
</dbReference>
<dbReference type="InterPro" id="IPR006439">
    <property type="entry name" value="HAD-SF_hydro_IA"/>
</dbReference>
<evidence type="ECO:0000256" key="4">
    <source>
        <dbReference type="ARBA" id="ARBA00022842"/>
    </source>
</evidence>
<dbReference type="Gene3D" id="3.40.50.1000">
    <property type="entry name" value="HAD superfamily/HAD-like"/>
    <property type="match status" value="1"/>
</dbReference>
<dbReference type="AlphaFoldDB" id="A0A3P3XIV9"/>
<keyword evidence="4" id="KW-0460">Magnesium</keyword>
<dbReference type="SFLD" id="SFLDS00003">
    <property type="entry name" value="Haloacid_Dehalogenase"/>
    <property type="match status" value="1"/>
</dbReference>
<reference evidence="5" key="1">
    <citation type="submission" date="2017-02" db="EMBL/GenBank/DDBJ databases">
        <authorList>
            <person name="Regsiter A."/>
            <person name="William W."/>
        </authorList>
    </citation>
    <scope>NUCLEOTIDE SEQUENCE</scope>
    <source>
        <strain evidence="5">Bib</strain>
    </source>
</reference>
<dbReference type="SFLD" id="SFLDG01129">
    <property type="entry name" value="C1.5:_HAD__Beta-PGM__Phosphata"/>
    <property type="match status" value="1"/>
</dbReference>